<keyword evidence="2" id="KW-1133">Transmembrane helix</keyword>
<accession>A0A665SZ56</accession>
<evidence type="ECO:0000256" key="3">
    <source>
        <dbReference type="SAM" id="SignalP"/>
    </source>
</evidence>
<dbReference type="SUPFAM" id="SSF57184">
    <property type="entry name" value="Growth factor receptor domain"/>
    <property type="match status" value="2"/>
</dbReference>
<feature type="domain" description="Growth factor receptor" evidence="4">
    <location>
        <begin position="46"/>
        <end position="150"/>
    </location>
</feature>
<dbReference type="PANTHER" id="PTHR15332:SF175">
    <property type="entry name" value="PROPROTEIN CONVERTASE SUBTILISIN_KEXIN TYPE 5-LIKE"/>
    <property type="match status" value="1"/>
</dbReference>
<evidence type="ECO:0000313" key="6">
    <source>
        <dbReference type="Proteomes" id="UP000472264"/>
    </source>
</evidence>
<proteinExistence type="predicted"/>
<dbReference type="CDD" id="cd00064">
    <property type="entry name" value="FU"/>
    <property type="match status" value="3"/>
</dbReference>
<dbReference type="InterPro" id="IPR032778">
    <property type="entry name" value="GF_recep_IV"/>
</dbReference>
<feature type="signal peptide" evidence="3">
    <location>
        <begin position="1"/>
        <end position="17"/>
    </location>
</feature>
<evidence type="ECO:0000259" key="4">
    <source>
        <dbReference type="Pfam" id="PF14843"/>
    </source>
</evidence>
<reference evidence="5" key="1">
    <citation type="submission" date="2021-04" db="EMBL/GenBank/DDBJ databases">
        <authorList>
            <consortium name="Wellcome Sanger Institute Data Sharing"/>
        </authorList>
    </citation>
    <scope>NUCLEOTIDE SEQUENCE [LARGE SCALE GENOMIC DNA]</scope>
</reference>
<dbReference type="AlphaFoldDB" id="A0A665SZ56"/>
<sequence length="267" mass="29678">MSRYLCAFLLYLCSSDSTCVRECPLGYYPEGKDERVCEQCHFSCQSCVGPHSVQCLTCQPGFFKQGKSCVETCPESHFGNTATMVCEHCDPSCRRCAGQGNRNCLSCRGGYVYLRQRGQCLQSCPPNYYEDTWSKSCHMCHPTCKTCSGNGILASVHLAVLYVCCFCPFFGRFFLFNMFISEHLCTVEALVLLQASESKSDEPNCRPCDSSCVDCRGPGQWNCTVCPATRILSDDGRCLSCCGIEAHRNKPIPWECCDCNASEGKFS</sequence>
<keyword evidence="1" id="KW-0325">Glycoprotein</keyword>
<name>A0A665SZ56_ECHNA</name>
<evidence type="ECO:0000313" key="5">
    <source>
        <dbReference type="Ensembl" id="ENSENLP00000002219.1"/>
    </source>
</evidence>
<keyword evidence="2" id="KW-0472">Membrane</keyword>
<keyword evidence="2" id="KW-0812">Transmembrane</keyword>
<keyword evidence="3" id="KW-0732">Signal</keyword>
<dbReference type="SMART" id="SM00261">
    <property type="entry name" value="FU"/>
    <property type="match status" value="3"/>
</dbReference>
<dbReference type="Gene3D" id="2.10.220.10">
    <property type="entry name" value="Hormone Receptor, Insulin-like Growth Factor Receptor 1, Chain A, domain 2"/>
    <property type="match status" value="2"/>
</dbReference>
<reference evidence="5" key="2">
    <citation type="submission" date="2025-08" db="UniProtKB">
        <authorList>
            <consortium name="Ensembl"/>
        </authorList>
    </citation>
    <scope>IDENTIFICATION</scope>
</reference>
<evidence type="ECO:0000256" key="2">
    <source>
        <dbReference type="SAM" id="Phobius"/>
    </source>
</evidence>
<dbReference type="InterPro" id="IPR009030">
    <property type="entry name" value="Growth_fac_rcpt_cys_sf"/>
</dbReference>
<dbReference type="OMA" id="AVCVQHC"/>
<dbReference type="InParanoid" id="A0A665SZ56"/>
<feature type="chain" id="PRO_5025497304" description="Growth factor receptor domain-containing protein" evidence="3">
    <location>
        <begin position="18"/>
        <end position="267"/>
    </location>
</feature>
<evidence type="ECO:0000256" key="1">
    <source>
        <dbReference type="ARBA" id="ARBA00023180"/>
    </source>
</evidence>
<dbReference type="PANTHER" id="PTHR15332">
    <property type="entry name" value="PROPROTEIN CONVERTASE SUBTILISIN_KEXIN TYPE 5-LIKE"/>
    <property type="match status" value="1"/>
</dbReference>
<keyword evidence="6" id="KW-1185">Reference proteome</keyword>
<feature type="transmembrane region" description="Helical" evidence="2">
    <location>
        <begin position="152"/>
        <end position="175"/>
    </location>
</feature>
<dbReference type="Ensembl" id="ENSENLT00000002394.1">
    <property type="protein sequence ID" value="ENSENLP00000002219.1"/>
    <property type="gene ID" value="ENSENLG00000001181.1"/>
</dbReference>
<protein>
    <recommendedName>
        <fullName evidence="4">Growth factor receptor domain-containing protein</fullName>
    </recommendedName>
</protein>
<reference evidence="5" key="3">
    <citation type="submission" date="2025-09" db="UniProtKB">
        <authorList>
            <consortium name="Ensembl"/>
        </authorList>
    </citation>
    <scope>IDENTIFICATION</scope>
</reference>
<dbReference type="Proteomes" id="UP000472264">
    <property type="component" value="Chromosome 9"/>
</dbReference>
<organism evidence="5 6">
    <name type="scientific">Echeneis naucrates</name>
    <name type="common">Live sharksucker</name>
    <dbReference type="NCBI Taxonomy" id="173247"/>
    <lineage>
        <taxon>Eukaryota</taxon>
        <taxon>Metazoa</taxon>
        <taxon>Chordata</taxon>
        <taxon>Craniata</taxon>
        <taxon>Vertebrata</taxon>
        <taxon>Euteleostomi</taxon>
        <taxon>Actinopterygii</taxon>
        <taxon>Neopterygii</taxon>
        <taxon>Teleostei</taxon>
        <taxon>Neoteleostei</taxon>
        <taxon>Acanthomorphata</taxon>
        <taxon>Carangaria</taxon>
        <taxon>Carangiformes</taxon>
        <taxon>Echeneidae</taxon>
        <taxon>Echeneis</taxon>
    </lineage>
</organism>
<dbReference type="InterPro" id="IPR006212">
    <property type="entry name" value="Furin_repeat"/>
</dbReference>
<dbReference type="Pfam" id="PF14843">
    <property type="entry name" value="GF_recep_IV"/>
    <property type="match status" value="1"/>
</dbReference>